<dbReference type="SUPFAM" id="SSF102114">
    <property type="entry name" value="Radical SAM enzymes"/>
    <property type="match status" value="1"/>
</dbReference>
<sequence>MSDHIVLLITLPFTQLNTPYPATAYLKGYLNTLGIKSDQMDLGLEVILRIFSKDGLRRMFREAELYYSSHITPEFRRTFVLREEYVLTVDRAIAYLQGREQTLAHTICERSFLPAGNRKPEEEDMEWAFGTMGLQDKARHFVTLYLEDIADFITGVIDPHFGFSRYAERLGRSASSFDELYKELHKPLTYIDRLMFSVLREKIESCNPDWVMLSVPFPGNLYSALRCGKFIKDNYPDIRVEMGGGFASTELRQLSDVRVFEYVDFITLDDGETPLRQLLVGNEASYVRTYLCRDGEVRYLNNPEIPDVPMRERGVPDYAGLPLDKYLSVIEVTNPMHALWSNGRWNKLILAHGCYWGKCAFCDGSLDYIGRYEPLTAVEIADRMEEMIRLTGERGFHFVDEAAPPMLLKELALEILKRRMSVVWWTNVRFEKSYTRDICRLLKQSGCIAVSGGLEVASDRLLKLINKGVSLEQVSRVTDHFTAAGIMVHAYLMYGFPSETAQETIDSLEVVRQLFLNGLVQSAFWHRFALTAHSPVGCHPEKYTVRITEKPFGGFARNDVDFEDTAGADHDIFGEGLRKSLYNYMRGAGFELPLHKWFDDPVPKTQIPPTYVARFLVDEQDCVQRDGHKKVYCLLALLPEVRYYERNKKGKNIRTAEFLFHFHDGDARFQLKADWGEWLENLLIRLSDKNEKTVSLKDLEIEFKACHFGSFDQFITTPLWQSLREHGLYLL</sequence>
<evidence type="ECO:0000256" key="4">
    <source>
        <dbReference type="ARBA" id="ARBA00023004"/>
    </source>
</evidence>
<keyword evidence="4" id="KW-0408">Iron</keyword>
<gene>
    <name evidence="7" type="ORF">DDY73_08260</name>
</gene>
<evidence type="ECO:0000256" key="5">
    <source>
        <dbReference type="ARBA" id="ARBA00023014"/>
    </source>
</evidence>
<dbReference type="Gene3D" id="3.80.30.20">
    <property type="entry name" value="tm_1862 like domain"/>
    <property type="match status" value="1"/>
</dbReference>
<dbReference type="InterPro" id="IPR006638">
    <property type="entry name" value="Elp3/MiaA/NifB-like_rSAM"/>
</dbReference>
<dbReference type="EMBL" id="DNWC01000105">
    <property type="protein sequence ID" value="HBJ08987.1"/>
    <property type="molecule type" value="Genomic_DNA"/>
</dbReference>
<dbReference type="SFLD" id="SFLDG01082">
    <property type="entry name" value="B12-binding_domain_containing"/>
    <property type="match status" value="1"/>
</dbReference>
<accession>A0A354M398</accession>
<dbReference type="Pfam" id="PF04055">
    <property type="entry name" value="Radical_SAM"/>
    <property type="match status" value="1"/>
</dbReference>
<dbReference type="AlphaFoldDB" id="A0A354M398"/>
<evidence type="ECO:0000259" key="6">
    <source>
        <dbReference type="PROSITE" id="PS51918"/>
    </source>
</evidence>
<dbReference type="GO" id="GO:0005829">
    <property type="term" value="C:cytosol"/>
    <property type="evidence" value="ECO:0007669"/>
    <property type="project" value="TreeGrafter"/>
</dbReference>
<evidence type="ECO:0000313" key="8">
    <source>
        <dbReference type="Proteomes" id="UP000262954"/>
    </source>
</evidence>
<dbReference type="InterPro" id="IPR058240">
    <property type="entry name" value="rSAM_sf"/>
</dbReference>
<dbReference type="InterPro" id="IPR051198">
    <property type="entry name" value="BchE-like"/>
</dbReference>
<dbReference type="InterPro" id="IPR007197">
    <property type="entry name" value="rSAM"/>
</dbReference>
<proteinExistence type="predicted"/>
<comment type="caution">
    <text evidence="7">The sequence shown here is derived from an EMBL/GenBank/DDBJ whole genome shotgun (WGS) entry which is preliminary data.</text>
</comment>
<keyword evidence="2" id="KW-0949">S-adenosyl-L-methionine</keyword>
<dbReference type="PANTHER" id="PTHR43409">
    <property type="entry name" value="ANAEROBIC MAGNESIUM-PROTOPORPHYRIN IX MONOMETHYL ESTER CYCLASE-RELATED"/>
    <property type="match status" value="1"/>
</dbReference>
<dbReference type="PANTHER" id="PTHR43409:SF16">
    <property type="entry name" value="SLR0320 PROTEIN"/>
    <property type="match status" value="1"/>
</dbReference>
<name>A0A354M398_9BACT</name>
<keyword evidence="3" id="KW-0479">Metal-binding</keyword>
<comment type="cofactor">
    <cofactor evidence="1">
        <name>[4Fe-4S] cluster</name>
        <dbReference type="ChEBI" id="CHEBI:49883"/>
    </cofactor>
</comment>
<organism evidence="7 8">
    <name type="scientific">Coprobacter fastidiosus</name>
    <dbReference type="NCBI Taxonomy" id="1099853"/>
    <lineage>
        <taxon>Bacteria</taxon>
        <taxon>Pseudomonadati</taxon>
        <taxon>Bacteroidota</taxon>
        <taxon>Bacteroidia</taxon>
        <taxon>Bacteroidales</taxon>
        <taxon>Barnesiellaceae</taxon>
        <taxon>Coprobacter</taxon>
    </lineage>
</organism>
<dbReference type="GO" id="GO:0003824">
    <property type="term" value="F:catalytic activity"/>
    <property type="evidence" value="ECO:0007669"/>
    <property type="project" value="InterPro"/>
</dbReference>
<dbReference type="SFLD" id="SFLDS00029">
    <property type="entry name" value="Radical_SAM"/>
    <property type="match status" value="1"/>
</dbReference>
<protein>
    <submittedName>
        <fullName evidence="7">Radical SAM protein</fullName>
    </submittedName>
</protein>
<evidence type="ECO:0000256" key="3">
    <source>
        <dbReference type="ARBA" id="ARBA00022723"/>
    </source>
</evidence>
<evidence type="ECO:0000256" key="2">
    <source>
        <dbReference type="ARBA" id="ARBA00022691"/>
    </source>
</evidence>
<dbReference type="SMART" id="SM00729">
    <property type="entry name" value="Elp3"/>
    <property type="match status" value="1"/>
</dbReference>
<dbReference type="GO" id="GO:0051536">
    <property type="term" value="F:iron-sulfur cluster binding"/>
    <property type="evidence" value="ECO:0007669"/>
    <property type="project" value="UniProtKB-KW"/>
</dbReference>
<feature type="domain" description="Radical SAM core" evidence="6">
    <location>
        <begin position="340"/>
        <end position="569"/>
    </location>
</feature>
<evidence type="ECO:0000313" key="7">
    <source>
        <dbReference type="EMBL" id="HBJ08987.1"/>
    </source>
</evidence>
<dbReference type="InterPro" id="IPR023404">
    <property type="entry name" value="rSAM_horseshoe"/>
</dbReference>
<keyword evidence="5" id="KW-0411">Iron-sulfur</keyword>
<reference evidence="7 8" key="1">
    <citation type="journal article" date="2018" name="Nat. Biotechnol.">
        <title>A standardized bacterial taxonomy based on genome phylogeny substantially revises the tree of life.</title>
        <authorList>
            <person name="Parks D.H."/>
            <person name="Chuvochina M."/>
            <person name="Waite D.W."/>
            <person name="Rinke C."/>
            <person name="Skarshewski A."/>
            <person name="Chaumeil P.A."/>
            <person name="Hugenholtz P."/>
        </authorList>
    </citation>
    <scope>NUCLEOTIDE SEQUENCE [LARGE SCALE GENOMIC DNA]</scope>
    <source>
        <strain evidence="7">UBA11482</strain>
    </source>
</reference>
<dbReference type="GO" id="GO:0046872">
    <property type="term" value="F:metal ion binding"/>
    <property type="evidence" value="ECO:0007669"/>
    <property type="project" value="UniProtKB-KW"/>
</dbReference>
<evidence type="ECO:0000256" key="1">
    <source>
        <dbReference type="ARBA" id="ARBA00001966"/>
    </source>
</evidence>
<dbReference type="Proteomes" id="UP000262954">
    <property type="component" value="Unassembled WGS sequence"/>
</dbReference>
<dbReference type="PROSITE" id="PS51918">
    <property type="entry name" value="RADICAL_SAM"/>
    <property type="match status" value="1"/>
</dbReference>